<gene>
    <name evidence="2" type="ORF">L288_02045</name>
</gene>
<dbReference type="AlphaFoldDB" id="T0IVP3"/>
<feature type="compositionally biased region" description="Basic and acidic residues" evidence="1">
    <location>
        <begin position="41"/>
        <end position="62"/>
    </location>
</feature>
<comment type="caution">
    <text evidence="2">The sequence shown here is derived from an EMBL/GenBank/DDBJ whole genome shotgun (WGS) entry which is preliminary data.</text>
</comment>
<feature type="region of interest" description="Disordered" evidence="1">
    <location>
        <begin position="1"/>
        <end position="62"/>
    </location>
</feature>
<keyword evidence="3" id="KW-1185">Reference proteome</keyword>
<proteinExistence type="predicted"/>
<reference evidence="2 3" key="1">
    <citation type="journal article" date="2013" name="Genome Announc.">
        <title>Draft Genome Sequence of Sphingobium quisquiliarum Strain P25T, a Novel Hexachlorocyclohexane (HCH)-Degrading Bacterium Isolated from an HCH Dumpsite.</title>
        <authorList>
            <person name="Kumar Singh A."/>
            <person name="Sangwan N."/>
            <person name="Sharma A."/>
            <person name="Gupta V."/>
            <person name="Khurana J.P."/>
            <person name="Lal R."/>
        </authorList>
    </citation>
    <scope>NUCLEOTIDE SEQUENCE [LARGE SCALE GENOMIC DNA]</scope>
    <source>
        <strain evidence="2 3">P25</strain>
    </source>
</reference>
<dbReference type="EMBL" id="ATHO01000014">
    <property type="protein sequence ID" value="EQB13759.1"/>
    <property type="molecule type" value="Genomic_DNA"/>
</dbReference>
<sequence>MTGKNSAPDAHEPSLAEQAAPRPAPPTPEDRDRIAQAQKRARQDQEELRAGGFGDHKGTEGF</sequence>
<organism evidence="2 3">
    <name type="scientific">Sphingobium quisquiliarum P25</name>
    <dbReference type="NCBI Taxonomy" id="1329909"/>
    <lineage>
        <taxon>Bacteria</taxon>
        <taxon>Pseudomonadati</taxon>
        <taxon>Pseudomonadota</taxon>
        <taxon>Alphaproteobacteria</taxon>
        <taxon>Sphingomonadales</taxon>
        <taxon>Sphingomonadaceae</taxon>
        <taxon>Sphingobium</taxon>
    </lineage>
</organism>
<dbReference type="RefSeq" id="WP_021236732.1">
    <property type="nucleotide sequence ID" value="NZ_ATHO01000014.1"/>
</dbReference>
<name>T0IVP3_9SPHN</name>
<dbReference type="PATRIC" id="fig|1329909.3.peg.379"/>
<dbReference type="Proteomes" id="UP000015525">
    <property type="component" value="Unassembled WGS sequence"/>
</dbReference>
<evidence type="ECO:0000256" key="1">
    <source>
        <dbReference type="SAM" id="MobiDB-lite"/>
    </source>
</evidence>
<evidence type="ECO:0000313" key="3">
    <source>
        <dbReference type="Proteomes" id="UP000015525"/>
    </source>
</evidence>
<protein>
    <submittedName>
        <fullName evidence="2">Uncharacterized protein</fullName>
    </submittedName>
</protein>
<evidence type="ECO:0000313" key="2">
    <source>
        <dbReference type="EMBL" id="EQB13759.1"/>
    </source>
</evidence>
<accession>T0IVP3</accession>